<evidence type="ECO:0000313" key="5">
    <source>
        <dbReference type="Proteomes" id="UP001377567"/>
    </source>
</evidence>
<dbReference type="Gene3D" id="1.10.10.60">
    <property type="entry name" value="Homeodomain-like"/>
    <property type="match status" value="1"/>
</dbReference>
<feature type="compositionally biased region" description="Low complexity" evidence="1">
    <location>
        <begin position="19"/>
        <end position="47"/>
    </location>
</feature>
<feature type="region of interest" description="Disordered" evidence="1">
    <location>
        <begin position="194"/>
        <end position="222"/>
    </location>
</feature>
<feature type="compositionally biased region" description="Low complexity" evidence="1">
    <location>
        <begin position="458"/>
        <end position="469"/>
    </location>
</feature>
<name>A0AAV5S064_MAUHU</name>
<evidence type="ECO:0000259" key="3">
    <source>
        <dbReference type="PROSITE" id="PS51294"/>
    </source>
</evidence>
<dbReference type="SUPFAM" id="SSF46689">
    <property type="entry name" value="Homeodomain-like"/>
    <property type="match status" value="1"/>
</dbReference>
<proteinExistence type="predicted"/>
<comment type="caution">
    <text evidence="4">The sequence shown here is derived from an EMBL/GenBank/DDBJ whole genome shotgun (WGS) entry which is preliminary data.</text>
</comment>
<feature type="region of interest" description="Disordered" evidence="1">
    <location>
        <begin position="132"/>
        <end position="164"/>
    </location>
</feature>
<feature type="compositionally biased region" description="Polar residues" evidence="1">
    <location>
        <begin position="136"/>
        <end position="152"/>
    </location>
</feature>
<protein>
    <submittedName>
        <fullName evidence="4">Tod6 protein</fullName>
    </submittedName>
</protein>
<evidence type="ECO:0000313" key="4">
    <source>
        <dbReference type="EMBL" id="GMM56781.1"/>
    </source>
</evidence>
<reference evidence="4 5" key="1">
    <citation type="journal article" date="2023" name="Elife">
        <title>Identification of key yeast species and microbe-microbe interactions impacting larval growth of Drosophila in the wild.</title>
        <authorList>
            <person name="Mure A."/>
            <person name="Sugiura Y."/>
            <person name="Maeda R."/>
            <person name="Honda K."/>
            <person name="Sakurai N."/>
            <person name="Takahashi Y."/>
            <person name="Watada M."/>
            <person name="Katoh T."/>
            <person name="Gotoh A."/>
            <person name="Gotoh Y."/>
            <person name="Taniguchi I."/>
            <person name="Nakamura K."/>
            <person name="Hayashi T."/>
            <person name="Katayama T."/>
            <person name="Uemura T."/>
            <person name="Hattori Y."/>
        </authorList>
    </citation>
    <scope>NUCLEOTIDE SEQUENCE [LARGE SCALE GENOMIC DNA]</scope>
    <source>
        <strain evidence="4 5">KH-74</strain>
    </source>
</reference>
<dbReference type="Pfam" id="PF13921">
    <property type="entry name" value="Myb_DNA-bind_6"/>
    <property type="match status" value="1"/>
</dbReference>
<dbReference type="Proteomes" id="UP001377567">
    <property type="component" value="Unassembled WGS sequence"/>
</dbReference>
<dbReference type="AlphaFoldDB" id="A0AAV5S064"/>
<dbReference type="PROSITE" id="PS50090">
    <property type="entry name" value="MYB_LIKE"/>
    <property type="match status" value="1"/>
</dbReference>
<feature type="region of interest" description="Disordered" evidence="1">
    <location>
        <begin position="456"/>
        <end position="493"/>
    </location>
</feature>
<feature type="compositionally biased region" description="Low complexity" evidence="1">
    <location>
        <begin position="153"/>
        <end position="164"/>
    </location>
</feature>
<accession>A0AAV5S064</accession>
<feature type="domain" description="Myb-like" evidence="2">
    <location>
        <begin position="45"/>
        <end position="95"/>
    </location>
</feature>
<organism evidence="4 5">
    <name type="scientific">Maudiozyma humilis</name>
    <name type="common">Sour dough yeast</name>
    <name type="synonym">Kazachstania humilis</name>
    <dbReference type="NCBI Taxonomy" id="51915"/>
    <lineage>
        <taxon>Eukaryota</taxon>
        <taxon>Fungi</taxon>
        <taxon>Dikarya</taxon>
        <taxon>Ascomycota</taxon>
        <taxon>Saccharomycotina</taxon>
        <taxon>Saccharomycetes</taxon>
        <taxon>Saccharomycetales</taxon>
        <taxon>Saccharomycetaceae</taxon>
        <taxon>Maudiozyma</taxon>
    </lineage>
</organism>
<dbReference type="PROSITE" id="PS51294">
    <property type="entry name" value="HTH_MYB"/>
    <property type="match status" value="1"/>
</dbReference>
<dbReference type="InterPro" id="IPR017930">
    <property type="entry name" value="Myb_dom"/>
</dbReference>
<dbReference type="EMBL" id="BTGD01000010">
    <property type="protein sequence ID" value="GMM56781.1"/>
    <property type="molecule type" value="Genomic_DNA"/>
</dbReference>
<evidence type="ECO:0000259" key="2">
    <source>
        <dbReference type="PROSITE" id="PS50090"/>
    </source>
</evidence>
<feature type="compositionally biased region" description="Pro residues" evidence="1">
    <location>
        <begin position="196"/>
        <end position="205"/>
    </location>
</feature>
<dbReference type="SMART" id="SM00717">
    <property type="entry name" value="SANT"/>
    <property type="match status" value="1"/>
</dbReference>
<feature type="compositionally biased region" description="Polar residues" evidence="1">
    <location>
        <begin position="483"/>
        <end position="493"/>
    </location>
</feature>
<feature type="compositionally biased region" description="Polar residues" evidence="1">
    <location>
        <begin position="372"/>
        <end position="387"/>
    </location>
</feature>
<sequence length="493" mass="52271">MPSDAVMIPQVPHMAVIHSSAPQSESAAGAAGASTSTTTTPDTSQPAKNPSSWDPQDDLLLRHLKEVKNLGWKDIAQYFNNRTPNACQFRWRRLKSGNLKANKTALVDVSDYTSVLAALHDGKLNEYRTVPFVPEPSQNTETTSTLPQSTEVSPHANNNSASPSKEAYANKFIAAGSLAYSHGPSPAIVTETAAQLPPPSAPQPVQPHTSGKRFVKPRSFSHSVTRPKVPAMAAAAAVAARAAFNSNVFVPSTTATATAPSDHNSAENVGFIPKIIVRSRRNSMAVLQNQAGQGDADAVLVAAGPGTSAAASRKNSLSLSLSLSAAARGSRSSLSSRRSSFNVNAGGPSIATQFPLHGADVHLPTTARKNFHSNSGQPEHNFPSSYSGFVDVPARPVRAQAPPPPATQQGPAAWTPQEDELLREGLGRNLSCKEMAILLDNRTETDARSRLAWLQRSAAPAPQAQHPLPDNIDPLHHHGSHLPSFNNILNDVN</sequence>
<keyword evidence="5" id="KW-1185">Reference proteome</keyword>
<evidence type="ECO:0000256" key="1">
    <source>
        <dbReference type="SAM" id="MobiDB-lite"/>
    </source>
</evidence>
<feature type="region of interest" description="Disordered" evidence="1">
    <location>
        <begin position="368"/>
        <end position="388"/>
    </location>
</feature>
<gene>
    <name evidence="4" type="ORF">DAKH74_033970</name>
</gene>
<dbReference type="InterPro" id="IPR009057">
    <property type="entry name" value="Homeodomain-like_sf"/>
</dbReference>
<dbReference type="CDD" id="cd00167">
    <property type="entry name" value="SANT"/>
    <property type="match status" value="1"/>
</dbReference>
<dbReference type="InterPro" id="IPR001005">
    <property type="entry name" value="SANT/Myb"/>
</dbReference>
<feature type="domain" description="HTH myb-type" evidence="3">
    <location>
        <begin position="45"/>
        <end position="99"/>
    </location>
</feature>
<feature type="region of interest" description="Disordered" evidence="1">
    <location>
        <begin position="18"/>
        <end position="56"/>
    </location>
</feature>